<dbReference type="Gene3D" id="1.25.40.10">
    <property type="entry name" value="Tetratricopeptide repeat domain"/>
    <property type="match status" value="3"/>
</dbReference>
<organism evidence="4 5">
    <name type="scientific">Aquabacterium olei</name>
    <dbReference type="NCBI Taxonomy" id="1296669"/>
    <lineage>
        <taxon>Bacteria</taxon>
        <taxon>Pseudomonadati</taxon>
        <taxon>Pseudomonadota</taxon>
        <taxon>Betaproteobacteria</taxon>
        <taxon>Burkholderiales</taxon>
        <taxon>Aquabacterium</taxon>
    </lineage>
</organism>
<protein>
    <recommendedName>
        <fullName evidence="6">Tetratricopeptide repeat protein</fullName>
    </recommendedName>
</protein>
<evidence type="ECO:0000313" key="5">
    <source>
        <dbReference type="Proteomes" id="UP000244892"/>
    </source>
</evidence>
<feature type="region of interest" description="Disordered" evidence="2">
    <location>
        <begin position="35"/>
        <end position="59"/>
    </location>
</feature>
<dbReference type="SMART" id="SM00028">
    <property type="entry name" value="TPR"/>
    <property type="match status" value="6"/>
</dbReference>
<dbReference type="Pfam" id="PF04733">
    <property type="entry name" value="Coatomer_E"/>
    <property type="match status" value="1"/>
</dbReference>
<dbReference type="KEGG" id="aon:DEH84_10805"/>
<dbReference type="EMBL" id="CP029210">
    <property type="protein sequence ID" value="AWI53862.1"/>
    <property type="molecule type" value="Genomic_DNA"/>
</dbReference>
<feature type="repeat" description="TPR" evidence="1">
    <location>
        <begin position="573"/>
        <end position="606"/>
    </location>
</feature>
<dbReference type="InterPro" id="IPR019734">
    <property type="entry name" value="TPR_rpt"/>
</dbReference>
<feature type="chain" id="PRO_5015880167" description="Tetratricopeptide repeat protein" evidence="3">
    <location>
        <begin position="37"/>
        <end position="620"/>
    </location>
</feature>
<name>A0A2U8FS21_9BURK</name>
<dbReference type="Pfam" id="PF13432">
    <property type="entry name" value="TPR_16"/>
    <property type="match status" value="1"/>
</dbReference>
<sequence length="620" mass="67950">MPLPTDRPSLSLLPIPRSALMVALAASALLASHAHAQAGRKPSERKAAEAPAGAASKPVENSSMDGALFYQVLIAEIESNGGNAGPAYQLYLEAARRQHTTSQGSQLYQRAVEIALRARAGEQALAAAKAWRQAYPQSREASDYTAQILIALGRTNELAAPLRTLIQQTPAPQQPQVIAGLPRSLQRLPDKQAVARVVDDATQPWRQPPLELAEAWGASGEAWLGARQPDKVMAAAQRALTLKPQLPLAGLLAVDLMGVQSGAEDLVKAQLARPDAEPLVRLAYGRKLASLKRYEEAASQLDTLLASQPSQTGIWLTLAAVRMELGQLDKAEQALKPVLEAPPADTAVQEGGMPRMMSEANSSGLTEQQQAQILMAQIAEQRKQLPTALDWLGRADPDHQLMAIQNHRARILVRLGRVDEARATLRKLPETEPRDAAVKIQAEAQLLREAKRHKDAYEVLAEGVRRFPEDGDLLYDQAMMADRLGRHDEMERLLRKALTLNADNANALNALGYSLADRGVRLDEARSLIDRALTLRPGDPYITDSLGWVMFRAGQTDDALRTLKEAYAKRADPEIGAHIGEVLWQMGRKEEALQYFRESRQGDPENEALVETLKRLKIRL</sequence>
<dbReference type="PANTHER" id="PTHR12558:SF13">
    <property type="entry name" value="CELL DIVISION CYCLE PROTEIN 27 HOMOLOG"/>
    <property type="match status" value="1"/>
</dbReference>
<evidence type="ECO:0000256" key="1">
    <source>
        <dbReference type="PROSITE-ProRule" id="PRU00339"/>
    </source>
</evidence>
<dbReference type="SUPFAM" id="SSF48452">
    <property type="entry name" value="TPR-like"/>
    <property type="match status" value="2"/>
</dbReference>
<dbReference type="Proteomes" id="UP000244892">
    <property type="component" value="Chromosome"/>
</dbReference>
<dbReference type="InterPro" id="IPR011990">
    <property type="entry name" value="TPR-like_helical_dom_sf"/>
</dbReference>
<dbReference type="PANTHER" id="PTHR12558">
    <property type="entry name" value="CELL DIVISION CYCLE 16,23,27"/>
    <property type="match status" value="1"/>
</dbReference>
<dbReference type="RefSeq" id="WP_109036859.1">
    <property type="nucleotide sequence ID" value="NZ_CP029210.1"/>
</dbReference>
<accession>A0A2U8FS21</accession>
<evidence type="ECO:0008006" key="6">
    <source>
        <dbReference type="Google" id="ProtNLM"/>
    </source>
</evidence>
<dbReference type="Pfam" id="PF14559">
    <property type="entry name" value="TPR_19"/>
    <property type="match status" value="1"/>
</dbReference>
<proteinExistence type="predicted"/>
<evidence type="ECO:0000313" key="4">
    <source>
        <dbReference type="EMBL" id="AWI53862.1"/>
    </source>
</evidence>
<evidence type="ECO:0000256" key="2">
    <source>
        <dbReference type="SAM" id="MobiDB-lite"/>
    </source>
</evidence>
<reference evidence="4 5" key="1">
    <citation type="submission" date="2018-05" db="EMBL/GenBank/DDBJ databases">
        <title>complete genome sequence of Aquabacterium olei NBRC 110486.</title>
        <authorList>
            <person name="Tang B."/>
            <person name="Chang J."/>
            <person name="Zhang L."/>
            <person name="Yang H."/>
        </authorList>
    </citation>
    <scope>NUCLEOTIDE SEQUENCE [LARGE SCALE GENOMIC DNA]</scope>
    <source>
        <strain evidence="4 5">NBRC 110486</strain>
    </source>
</reference>
<evidence type="ECO:0000256" key="3">
    <source>
        <dbReference type="SAM" id="SignalP"/>
    </source>
</evidence>
<dbReference type="PROSITE" id="PS50005">
    <property type="entry name" value="TPR"/>
    <property type="match status" value="2"/>
</dbReference>
<keyword evidence="1" id="KW-0802">TPR repeat</keyword>
<keyword evidence="3" id="KW-0732">Signal</keyword>
<feature type="repeat" description="TPR" evidence="1">
    <location>
        <begin position="312"/>
        <end position="345"/>
    </location>
</feature>
<dbReference type="AlphaFoldDB" id="A0A2U8FS21"/>
<gene>
    <name evidence="4" type="ORF">DEH84_10805</name>
</gene>
<keyword evidence="5" id="KW-1185">Reference proteome</keyword>
<dbReference type="OrthoDB" id="9766710at2"/>
<feature type="signal peptide" evidence="3">
    <location>
        <begin position="1"/>
        <end position="36"/>
    </location>
</feature>